<organism evidence="3">
    <name type="scientific">marine metagenome</name>
    <dbReference type="NCBI Taxonomy" id="408172"/>
    <lineage>
        <taxon>unclassified sequences</taxon>
        <taxon>metagenomes</taxon>
        <taxon>ecological metagenomes</taxon>
    </lineage>
</organism>
<evidence type="ECO:0000256" key="1">
    <source>
        <dbReference type="ARBA" id="ARBA00022801"/>
    </source>
</evidence>
<gene>
    <name evidence="3" type="ORF">METZ01_LOCUS255140</name>
</gene>
<keyword evidence="1" id="KW-0378">Hydrolase</keyword>
<dbReference type="PROSITE" id="PS00893">
    <property type="entry name" value="NUDIX_BOX"/>
    <property type="match status" value="1"/>
</dbReference>
<dbReference type="EMBL" id="UINC01069139">
    <property type="protein sequence ID" value="SVC02286.1"/>
    <property type="molecule type" value="Genomic_DNA"/>
</dbReference>
<feature type="non-terminal residue" evidence="3">
    <location>
        <position position="69"/>
    </location>
</feature>
<dbReference type="Gene3D" id="3.90.79.10">
    <property type="entry name" value="Nucleoside Triphosphate Pyrophosphohydrolase"/>
    <property type="match status" value="1"/>
</dbReference>
<reference evidence="3" key="1">
    <citation type="submission" date="2018-05" db="EMBL/GenBank/DDBJ databases">
        <authorList>
            <person name="Lanie J.A."/>
            <person name="Ng W.-L."/>
            <person name="Kazmierczak K.M."/>
            <person name="Andrzejewski T.M."/>
            <person name="Davidsen T.M."/>
            <person name="Wayne K.J."/>
            <person name="Tettelin H."/>
            <person name="Glass J.I."/>
            <person name="Rusch D."/>
            <person name="Podicherti R."/>
            <person name="Tsui H.-C.T."/>
            <person name="Winkler M.E."/>
        </authorList>
    </citation>
    <scope>NUCLEOTIDE SEQUENCE</scope>
</reference>
<dbReference type="PROSITE" id="PS51462">
    <property type="entry name" value="NUDIX"/>
    <property type="match status" value="1"/>
</dbReference>
<dbReference type="Pfam" id="PF00293">
    <property type="entry name" value="NUDIX"/>
    <property type="match status" value="1"/>
</dbReference>
<proteinExistence type="predicted"/>
<evidence type="ECO:0000313" key="3">
    <source>
        <dbReference type="EMBL" id="SVC02286.1"/>
    </source>
</evidence>
<sequence length="69" mass="8088">MPQGGINKGELPLEAAKRELFEETGLKNVSFIKDSSKWLKYDFPREILLKKKNKGQKQKWHLFHFSGKN</sequence>
<dbReference type="InterPro" id="IPR020084">
    <property type="entry name" value="NUDIX_hydrolase_CS"/>
</dbReference>
<accession>A0A382IRQ6</accession>
<dbReference type="AlphaFoldDB" id="A0A382IRQ6"/>
<dbReference type="InterPro" id="IPR000086">
    <property type="entry name" value="NUDIX_hydrolase_dom"/>
</dbReference>
<evidence type="ECO:0000259" key="2">
    <source>
        <dbReference type="PROSITE" id="PS51462"/>
    </source>
</evidence>
<protein>
    <recommendedName>
        <fullName evidence="2">Nudix hydrolase domain-containing protein</fullName>
    </recommendedName>
</protein>
<dbReference type="InterPro" id="IPR015797">
    <property type="entry name" value="NUDIX_hydrolase-like_dom_sf"/>
</dbReference>
<name>A0A382IRQ6_9ZZZZ</name>
<dbReference type="SUPFAM" id="SSF55811">
    <property type="entry name" value="Nudix"/>
    <property type="match status" value="1"/>
</dbReference>
<feature type="domain" description="Nudix hydrolase" evidence="2">
    <location>
        <begin position="1"/>
        <end position="69"/>
    </location>
</feature>
<dbReference type="GO" id="GO:0016787">
    <property type="term" value="F:hydrolase activity"/>
    <property type="evidence" value="ECO:0007669"/>
    <property type="project" value="UniProtKB-KW"/>
</dbReference>